<evidence type="ECO:0000313" key="2">
    <source>
        <dbReference type="EMBL" id="RAG80286.1"/>
    </source>
</evidence>
<name>A0A2X0IRX6_9ACTN</name>
<evidence type="ECO:0000256" key="1">
    <source>
        <dbReference type="SAM" id="SignalP"/>
    </source>
</evidence>
<dbReference type="RefSeq" id="WP_111507966.1">
    <property type="nucleotide sequence ID" value="NZ_QKYN01000268.1"/>
</dbReference>
<dbReference type="EMBL" id="QKYN01000268">
    <property type="protein sequence ID" value="RAG80286.1"/>
    <property type="molecule type" value="Genomic_DNA"/>
</dbReference>
<keyword evidence="1" id="KW-0732">Signal</keyword>
<dbReference type="AlphaFoldDB" id="A0A2X0IRX6"/>
<feature type="signal peptide" evidence="1">
    <location>
        <begin position="1"/>
        <end position="35"/>
    </location>
</feature>
<evidence type="ECO:0008006" key="4">
    <source>
        <dbReference type="Google" id="ProtNLM"/>
    </source>
</evidence>
<sequence>MLSGAPARARVWTRAGVILALVLGGLVGTSATAHADVSPCDNTYICIGVGSGGTPPGGSGGGGGGGGGGGSTCTFGKYLMPCYIPGIGWLGQDGCYYMEMQPQPPAGDPLWQGHQPGDGAVYVRTCALNAGGGTVTLWLAALPPMATQMTPGELAAVAAAAIPRNHPVIRSAPGDGQHGLVKAPVMLWIDGTGPNGYDDSWVPQNQPESKTASVPGLSVTATVWSTGVIWTRDDNQPLTTCDGPGTAFAPATGFVPGCSYTFGTAKDSYVISAKVTWHVHWTSSTGVQGDLAVDDVLSSNQITLSVKEIQVLN</sequence>
<reference evidence="2 3" key="1">
    <citation type="submission" date="2018-06" db="EMBL/GenBank/DDBJ databases">
        <title>Streptacidiphilus pinicola sp. nov., isolated from pine grove soil.</title>
        <authorList>
            <person name="Roh S.G."/>
            <person name="Park S."/>
            <person name="Kim M.-K."/>
            <person name="Yun B.-R."/>
            <person name="Park J."/>
            <person name="Kim M.J."/>
            <person name="Kim Y.S."/>
            <person name="Kim S.B."/>
        </authorList>
    </citation>
    <scope>NUCLEOTIDE SEQUENCE [LARGE SCALE GENOMIC DNA]</scope>
    <source>
        <strain evidence="2 3">MMS16-CNU450</strain>
    </source>
</reference>
<dbReference type="OrthoDB" id="3742379at2"/>
<feature type="chain" id="PRO_5015851549" description="ATP/GTP-binding protein" evidence="1">
    <location>
        <begin position="36"/>
        <end position="313"/>
    </location>
</feature>
<gene>
    <name evidence="2" type="ORF">DN069_38975</name>
</gene>
<protein>
    <recommendedName>
        <fullName evidence="4">ATP/GTP-binding protein</fullName>
    </recommendedName>
</protein>
<organism evidence="2 3">
    <name type="scientific">Streptacidiphilus pinicola</name>
    <dbReference type="NCBI Taxonomy" id="2219663"/>
    <lineage>
        <taxon>Bacteria</taxon>
        <taxon>Bacillati</taxon>
        <taxon>Actinomycetota</taxon>
        <taxon>Actinomycetes</taxon>
        <taxon>Kitasatosporales</taxon>
        <taxon>Streptomycetaceae</taxon>
        <taxon>Streptacidiphilus</taxon>
    </lineage>
</organism>
<evidence type="ECO:0000313" key="3">
    <source>
        <dbReference type="Proteomes" id="UP000248889"/>
    </source>
</evidence>
<dbReference type="Proteomes" id="UP000248889">
    <property type="component" value="Unassembled WGS sequence"/>
</dbReference>
<proteinExistence type="predicted"/>
<comment type="caution">
    <text evidence="2">The sequence shown here is derived from an EMBL/GenBank/DDBJ whole genome shotgun (WGS) entry which is preliminary data.</text>
</comment>
<keyword evidence="3" id="KW-1185">Reference proteome</keyword>
<accession>A0A2X0IRX6</accession>